<dbReference type="STRING" id="62708.A0A420JBK5"/>
<evidence type="ECO:0000313" key="2">
    <source>
        <dbReference type="Proteomes" id="UP000283383"/>
    </source>
</evidence>
<dbReference type="EMBL" id="MCBQ01000001">
    <property type="protein sequence ID" value="RKF84184.1"/>
    <property type="molecule type" value="Genomic_DNA"/>
</dbReference>
<organism evidence="1 2">
    <name type="scientific">Golovinomyces cichoracearum</name>
    <dbReference type="NCBI Taxonomy" id="62708"/>
    <lineage>
        <taxon>Eukaryota</taxon>
        <taxon>Fungi</taxon>
        <taxon>Dikarya</taxon>
        <taxon>Ascomycota</taxon>
        <taxon>Pezizomycotina</taxon>
        <taxon>Leotiomycetes</taxon>
        <taxon>Erysiphales</taxon>
        <taxon>Erysiphaceae</taxon>
        <taxon>Golovinomyces</taxon>
    </lineage>
</organism>
<proteinExistence type="predicted"/>
<accession>A0A420JBK5</accession>
<keyword evidence="2" id="KW-1185">Reference proteome</keyword>
<name>A0A420JBK5_9PEZI</name>
<reference evidence="1 2" key="1">
    <citation type="journal article" date="2018" name="BMC Genomics">
        <title>Comparative genome analyses reveal sequence features reflecting distinct modes of host-adaptation between dicot and monocot powdery mildew.</title>
        <authorList>
            <person name="Wu Y."/>
            <person name="Ma X."/>
            <person name="Pan Z."/>
            <person name="Kale S.D."/>
            <person name="Song Y."/>
            <person name="King H."/>
            <person name="Zhang Q."/>
            <person name="Presley C."/>
            <person name="Deng X."/>
            <person name="Wei C.I."/>
            <person name="Xiao S."/>
        </authorList>
    </citation>
    <scope>NUCLEOTIDE SEQUENCE [LARGE SCALE GENOMIC DNA]</scope>
    <source>
        <strain evidence="1">UMSG3</strain>
    </source>
</reference>
<dbReference type="AlphaFoldDB" id="A0A420JBK5"/>
<gene>
    <name evidence="1" type="ORF">GcM3_000027</name>
</gene>
<dbReference type="Proteomes" id="UP000283383">
    <property type="component" value="Unassembled WGS sequence"/>
</dbReference>
<feature type="non-terminal residue" evidence="1">
    <location>
        <position position="201"/>
    </location>
</feature>
<evidence type="ECO:0000313" key="1">
    <source>
        <dbReference type="EMBL" id="RKF84184.1"/>
    </source>
</evidence>
<protein>
    <submittedName>
        <fullName evidence="1">Uncharacterized protein</fullName>
    </submittedName>
</protein>
<comment type="caution">
    <text evidence="1">The sequence shown here is derived from an EMBL/GenBank/DDBJ whole genome shotgun (WGS) entry which is preliminary data.</text>
</comment>
<sequence>MSHKNFQCAINHKPSLVFFDSGTASSYISEFSALYTDRRHNFTSIKLRGVGGRDGPTVIEQTNVEIKFQIKDSWTEIFSIICGIVPDGTFPAVLTLGRQAIHELGVDYIINSENIQLLALDSKPTLCPLKQCKFQNQCFATLAHSLNFSLEPSEKIKRDKLITLVKTKFSKLFDTNSLAGATSKATSFLDDIEIKDPEIPI</sequence>